<gene>
    <name evidence="2" type="ORF">GV827_20870</name>
</gene>
<sequence>MNKTNPRFSPYFGNEKVRALQKARDEQVPELSDLPGAVVHARTFSSDDPVKLGWDHLRKIMSEEGMVTLRGADDATIEIAKEELSDFDPTLHVWDLFMADAMTVRDVCGRIVQSGLPDGVKRIPDDAMTPQKAQEVQAFLADQGVSPFSTDALLGKLFPARLIALHASDDRIVAAGFGAMTHNLHSPFFKSAWVGLIAVDPELRGLGLGKLVDAMCNLAAVTELGAVSTMEFVAQDNAPSRAMLESCGLRQVEGKSVVMFSTSADRITR</sequence>
<dbReference type="Proteomes" id="UP000468591">
    <property type="component" value="Unassembled WGS sequence"/>
</dbReference>
<dbReference type="Gene3D" id="3.40.630.30">
    <property type="match status" value="1"/>
</dbReference>
<evidence type="ECO:0000313" key="2">
    <source>
        <dbReference type="EMBL" id="NEK24827.1"/>
    </source>
</evidence>
<dbReference type="GO" id="GO:0016747">
    <property type="term" value="F:acyltransferase activity, transferring groups other than amino-acyl groups"/>
    <property type="evidence" value="ECO:0007669"/>
    <property type="project" value="InterPro"/>
</dbReference>
<dbReference type="RefSeq" id="WP_164355815.1">
    <property type="nucleotide sequence ID" value="NZ_JAABNT010000023.1"/>
</dbReference>
<evidence type="ECO:0000313" key="3">
    <source>
        <dbReference type="Proteomes" id="UP000468591"/>
    </source>
</evidence>
<dbReference type="Pfam" id="PF00583">
    <property type="entry name" value="Acetyltransf_1"/>
    <property type="match status" value="1"/>
</dbReference>
<protein>
    <submittedName>
        <fullName evidence="2">GNAT family N-acetyltransferase</fullName>
    </submittedName>
</protein>
<dbReference type="InterPro" id="IPR000182">
    <property type="entry name" value="GNAT_dom"/>
</dbReference>
<name>A0A6P0CFX4_9RHOB</name>
<organism evidence="2 3">
    <name type="scientific">Sulfitobacter sediminilitoris</name>
    <dbReference type="NCBI Taxonomy" id="2698830"/>
    <lineage>
        <taxon>Bacteria</taxon>
        <taxon>Pseudomonadati</taxon>
        <taxon>Pseudomonadota</taxon>
        <taxon>Alphaproteobacteria</taxon>
        <taxon>Rhodobacterales</taxon>
        <taxon>Roseobacteraceae</taxon>
        <taxon>Sulfitobacter</taxon>
    </lineage>
</organism>
<evidence type="ECO:0000259" key="1">
    <source>
        <dbReference type="Pfam" id="PF00583"/>
    </source>
</evidence>
<dbReference type="InterPro" id="IPR016181">
    <property type="entry name" value="Acyl_CoA_acyltransferase"/>
</dbReference>
<keyword evidence="3" id="KW-1185">Reference proteome</keyword>
<reference evidence="2 3" key="1">
    <citation type="submission" date="2020-01" db="EMBL/GenBank/DDBJ databases">
        <title>Sulfitobacter sediminilitoris sp. nov., isolated from a tidal flat.</title>
        <authorList>
            <person name="Park S."/>
            <person name="Yoon J.-H."/>
        </authorList>
    </citation>
    <scope>NUCLEOTIDE SEQUENCE [LARGE SCALE GENOMIC DNA]</scope>
    <source>
        <strain evidence="2 3">JBTF-M27</strain>
    </source>
</reference>
<comment type="caution">
    <text evidence="2">The sequence shown here is derived from an EMBL/GenBank/DDBJ whole genome shotgun (WGS) entry which is preliminary data.</text>
</comment>
<proteinExistence type="predicted"/>
<dbReference type="SUPFAM" id="SSF55729">
    <property type="entry name" value="Acyl-CoA N-acyltransferases (Nat)"/>
    <property type="match status" value="1"/>
</dbReference>
<keyword evidence="2" id="KW-0808">Transferase</keyword>
<dbReference type="CDD" id="cd04301">
    <property type="entry name" value="NAT_SF"/>
    <property type="match status" value="1"/>
</dbReference>
<feature type="domain" description="N-acetyltransferase" evidence="1">
    <location>
        <begin position="166"/>
        <end position="248"/>
    </location>
</feature>
<accession>A0A6P0CFX4</accession>
<dbReference type="EMBL" id="JAABNT010000023">
    <property type="protein sequence ID" value="NEK24827.1"/>
    <property type="molecule type" value="Genomic_DNA"/>
</dbReference>
<dbReference type="AlphaFoldDB" id="A0A6P0CFX4"/>